<feature type="region of interest" description="Disordered" evidence="9">
    <location>
        <begin position="74"/>
        <end position="97"/>
    </location>
</feature>
<gene>
    <name evidence="12" type="ORF">B9G98_01484</name>
</gene>
<dbReference type="PANTHER" id="PTHR47959:SF1">
    <property type="entry name" value="ATP-DEPENDENT RNA HELICASE DBPA"/>
    <property type="match status" value="1"/>
</dbReference>
<dbReference type="GeneID" id="36515233"/>
<dbReference type="PROSITE" id="PS51194">
    <property type="entry name" value="HELICASE_CTER"/>
    <property type="match status" value="1"/>
</dbReference>
<dbReference type="InterPro" id="IPR011545">
    <property type="entry name" value="DEAD/DEAH_box_helicase_dom"/>
</dbReference>
<dbReference type="InterPro" id="IPR000629">
    <property type="entry name" value="RNA-helicase_DEAD-box_CS"/>
</dbReference>
<keyword evidence="2 8" id="KW-0547">Nucleotide-binding</keyword>
<dbReference type="GO" id="GO:0005524">
    <property type="term" value="F:ATP binding"/>
    <property type="evidence" value="ECO:0007669"/>
    <property type="project" value="UniProtKB-KW"/>
</dbReference>
<evidence type="ECO:0000259" key="10">
    <source>
        <dbReference type="PROSITE" id="PS51192"/>
    </source>
</evidence>
<dbReference type="Gene3D" id="3.40.50.300">
    <property type="entry name" value="P-loop containing nucleotide triphosphate hydrolases"/>
    <property type="match status" value="2"/>
</dbReference>
<feature type="domain" description="Helicase ATP-binding" evidence="10">
    <location>
        <begin position="146"/>
        <end position="325"/>
    </location>
</feature>
<dbReference type="SMART" id="SM00490">
    <property type="entry name" value="HELICc"/>
    <property type="match status" value="1"/>
</dbReference>
<protein>
    <recommendedName>
        <fullName evidence="1">RNA helicase</fullName>
        <ecNumber evidence="1">3.6.4.13</ecNumber>
    </recommendedName>
</protein>
<evidence type="ECO:0000313" key="13">
    <source>
        <dbReference type="Proteomes" id="UP000238350"/>
    </source>
</evidence>
<name>A0A2T0FFV7_9ASCO</name>
<dbReference type="Pfam" id="PF00270">
    <property type="entry name" value="DEAD"/>
    <property type="match status" value="1"/>
</dbReference>
<dbReference type="OrthoDB" id="4310724at2759"/>
<dbReference type="RefSeq" id="XP_024663810.1">
    <property type="nucleotide sequence ID" value="XM_024808042.1"/>
</dbReference>
<evidence type="ECO:0000256" key="1">
    <source>
        <dbReference type="ARBA" id="ARBA00012552"/>
    </source>
</evidence>
<evidence type="ECO:0000256" key="6">
    <source>
        <dbReference type="ARBA" id="ARBA00022884"/>
    </source>
</evidence>
<dbReference type="GO" id="GO:0003724">
    <property type="term" value="F:RNA helicase activity"/>
    <property type="evidence" value="ECO:0007669"/>
    <property type="project" value="UniProtKB-EC"/>
</dbReference>
<dbReference type="InterPro" id="IPR027417">
    <property type="entry name" value="P-loop_NTPase"/>
</dbReference>
<dbReference type="InterPro" id="IPR050079">
    <property type="entry name" value="DEAD_box_RNA_helicase"/>
</dbReference>
<dbReference type="AlphaFoldDB" id="A0A2T0FFV7"/>
<dbReference type="Pfam" id="PF00271">
    <property type="entry name" value="Helicase_C"/>
    <property type="match status" value="1"/>
</dbReference>
<dbReference type="Proteomes" id="UP000238350">
    <property type="component" value="Unassembled WGS sequence"/>
</dbReference>
<feature type="compositionally biased region" description="Basic and acidic residues" evidence="9">
    <location>
        <begin position="84"/>
        <end position="94"/>
    </location>
</feature>
<accession>A0A2T0FFV7</accession>
<dbReference type="SMART" id="SM00487">
    <property type="entry name" value="DEXDc"/>
    <property type="match status" value="1"/>
</dbReference>
<dbReference type="PROSITE" id="PS00039">
    <property type="entry name" value="DEAD_ATP_HELICASE"/>
    <property type="match status" value="1"/>
</dbReference>
<proteinExistence type="inferred from homology"/>
<dbReference type="STRING" id="45607.A0A2T0FFV7"/>
<comment type="similarity">
    <text evidence="8">Belongs to the DEAD box helicase family.</text>
</comment>
<evidence type="ECO:0000256" key="2">
    <source>
        <dbReference type="ARBA" id="ARBA00022741"/>
    </source>
</evidence>
<evidence type="ECO:0000313" key="12">
    <source>
        <dbReference type="EMBL" id="PRT53864.1"/>
    </source>
</evidence>
<dbReference type="CDD" id="cd18787">
    <property type="entry name" value="SF2_C_DEAD"/>
    <property type="match status" value="1"/>
</dbReference>
<evidence type="ECO:0000256" key="9">
    <source>
        <dbReference type="SAM" id="MobiDB-lite"/>
    </source>
</evidence>
<reference evidence="12 13" key="1">
    <citation type="submission" date="2017-04" db="EMBL/GenBank/DDBJ databases">
        <title>Genome sequencing of [Candida] sorbophila.</title>
        <authorList>
            <person name="Ahn J.O."/>
        </authorList>
    </citation>
    <scope>NUCLEOTIDE SEQUENCE [LARGE SCALE GENOMIC DNA]</scope>
    <source>
        <strain evidence="12 13">DS02</strain>
    </source>
</reference>
<dbReference type="SUPFAM" id="SSF52540">
    <property type="entry name" value="P-loop containing nucleoside triphosphate hydrolases"/>
    <property type="match status" value="1"/>
</dbReference>
<keyword evidence="6" id="KW-0694">RNA-binding</keyword>
<keyword evidence="13" id="KW-1185">Reference proteome</keyword>
<evidence type="ECO:0000259" key="11">
    <source>
        <dbReference type="PROSITE" id="PS51194"/>
    </source>
</evidence>
<dbReference type="PANTHER" id="PTHR47959">
    <property type="entry name" value="ATP-DEPENDENT RNA HELICASE RHLE-RELATED"/>
    <property type="match status" value="1"/>
</dbReference>
<dbReference type="EC" id="3.6.4.13" evidence="1"/>
<evidence type="ECO:0000256" key="5">
    <source>
        <dbReference type="ARBA" id="ARBA00022840"/>
    </source>
</evidence>
<evidence type="ECO:0000256" key="4">
    <source>
        <dbReference type="ARBA" id="ARBA00022806"/>
    </source>
</evidence>
<dbReference type="GO" id="GO:0016787">
    <property type="term" value="F:hydrolase activity"/>
    <property type="evidence" value="ECO:0007669"/>
    <property type="project" value="UniProtKB-KW"/>
</dbReference>
<evidence type="ECO:0000256" key="7">
    <source>
        <dbReference type="ARBA" id="ARBA00047984"/>
    </source>
</evidence>
<keyword evidence="4 8" id="KW-0347">Helicase</keyword>
<feature type="domain" description="Helicase C-terminal" evidence="11">
    <location>
        <begin position="370"/>
        <end position="513"/>
    </location>
</feature>
<feature type="region of interest" description="Disordered" evidence="9">
    <location>
        <begin position="1"/>
        <end position="24"/>
    </location>
</feature>
<keyword evidence="3 8" id="KW-0378">Hydrolase</keyword>
<comment type="catalytic activity">
    <reaction evidence="7">
        <text>ATP + H2O = ADP + phosphate + H(+)</text>
        <dbReference type="Rhea" id="RHEA:13065"/>
        <dbReference type="ChEBI" id="CHEBI:15377"/>
        <dbReference type="ChEBI" id="CHEBI:15378"/>
        <dbReference type="ChEBI" id="CHEBI:30616"/>
        <dbReference type="ChEBI" id="CHEBI:43474"/>
        <dbReference type="ChEBI" id="CHEBI:456216"/>
        <dbReference type="EC" id="3.6.4.13"/>
    </reaction>
</comment>
<keyword evidence="5 8" id="KW-0067">ATP-binding</keyword>
<evidence type="ECO:0000256" key="3">
    <source>
        <dbReference type="ARBA" id="ARBA00022801"/>
    </source>
</evidence>
<dbReference type="GO" id="GO:0005829">
    <property type="term" value="C:cytosol"/>
    <property type="evidence" value="ECO:0007669"/>
    <property type="project" value="TreeGrafter"/>
</dbReference>
<dbReference type="InterPro" id="IPR001650">
    <property type="entry name" value="Helicase_C-like"/>
</dbReference>
<dbReference type="EMBL" id="NDIQ01000001">
    <property type="protein sequence ID" value="PRT53864.1"/>
    <property type="molecule type" value="Genomic_DNA"/>
</dbReference>
<comment type="caution">
    <text evidence="12">The sequence shown here is derived from an EMBL/GenBank/DDBJ whole genome shotgun (WGS) entry which is preliminary data.</text>
</comment>
<evidence type="ECO:0000256" key="8">
    <source>
        <dbReference type="RuleBase" id="RU000492"/>
    </source>
</evidence>
<dbReference type="GO" id="GO:0006364">
    <property type="term" value="P:rRNA processing"/>
    <property type="evidence" value="ECO:0007669"/>
    <property type="project" value="UniProtKB-ARBA"/>
</dbReference>
<organism evidence="12 13">
    <name type="scientific">Wickerhamiella sorbophila</name>
    <dbReference type="NCBI Taxonomy" id="45607"/>
    <lineage>
        <taxon>Eukaryota</taxon>
        <taxon>Fungi</taxon>
        <taxon>Dikarya</taxon>
        <taxon>Ascomycota</taxon>
        <taxon>Saccharomycotina</taxon>
        <taxon>Dipodascomycetes</taxon>
        <taxon>Dipodascales</taxon>
        <taxon>Trichomonascaceae</taxon>
        <taxon>Wickerhamiella</taxon>
    </lineage>
</organism>
<dbReference type="PROSITE" id="PS51192">
    <property type="entry name" value="HELICASE_ATP_BIND_1"/>
    <property type="match status" value="1"/>
</dbReference>
<sequence length="636" mass="69523">MKKKSKVQKRQVNNSNDLNWKPVDDDYDLGSGDGIFYGLEEIDGVEVQTEGGGVSFLVADSTDLENEIKDETRVVKGKNNSSDIKTKSSKKEEQLSGFSHLESSAGAQVEVEIESLGSWPSLDPAILGALKSVGYENPTKIQQECIPTVLDGKDLIGKAATGSGKTLAYGLPIIEAFLAKPDTPVALIIAPTRELAHQIKDHMNAIISKAVTEHTSGVVALTGGLAIQKQLRLLENNPVAIVGTPGRLLQVLEQMPGTKRNVYTAISTIVLDEADRLVQSNSFEELGNILDILGRGKHQTLVFSATFEPDLWSQLAKGKRRRSLDIRQVLQEKLGLNKNARFIDVDPEQTVAENIVQSVIECPAMEKDSYLYYFGLLYPGKTIVFVNSVDAVKRIVPLLKELKLEAFGVHSDMMQKQRLRSLERFAATKSSVLVATDVAARGLDIPKVDHVVHYHLPRTADMYVHRSGRTARAGARGVSVVLCSPDEVRPLAGLQKLVSTQLKEFTVDLTVLARLKERVLLAKRIADANSSKAHKGKANGWLDQAAEDLGIDLSDSERELIMGNKKVSTQSDSDTRVLRAELESLLSRKVAPNRKYLTAGTFNMAQAMLAQPDAVVPGKAIVSALDELAPRKKSKK</sequence>
<dbReference type="InterPro" id="IPR014001">
    <property type="entry name" value="Helicase_ATP-bd"/>
</dbReference>
<dbReference type="GO" id="GO:0003723">
    <property type="term" value="F:RNA binding"/>
    <property type="evidence" value="ECO:0007669"/>
    <property type="project" value="UniProtKB-KW"/>
</dbReference>